<name>A0A0D7AUX1_9AGAR</name>
<protein>
    <submittedName>
        <fullName evidence="1">Uncharacterized protein</fullName>
    </submittedName>
</protein>
<gene>
    <name evidence="1" type="ORF">CYLTODRAFT_459688</name>
</gene>
<reference evidence="1 2" key="1">
    <citation type="journal article" date="2015" name="Fungal Genet. Biol.">
        <title>Evolution of novel wood decay mechanisms in Agaricales revealed by the genome sequences of Fistulina hepatica and Cylindrobasidium torrendii.</title>
        <authorList>
            <person name="Floudas D."/>
            <person name="Held B.W."/>
            <person name="Riley R."/>
            <person name="Nagy L.G."/>
            <person name="Koehler G."/>
            <person name="Ransdell A.S."/>
            <person name="Younus H."/>
            <person name="Chow J."/>
            <person name="Chiniquy J."/>
            <person name="Lipzen A."/>
            <person name="Tritt A."/>
            <person name="Sun H."/>
            <person name="Haridas S."/>
            <person name="LaButti K."/>
            <person name="Ohm R.A."/>
            <person name="Kues U."/>
            <person name="Blanchette R.A."/>
            <person name="Grigoriev I.V."/>
            <person name="Minto R.E."/>
            <person name="Hibbett D.S."/>
        </authorList>
    </citation>
    <scope>NUCLEOTIDE SEQUENCE [LARGE SCALE GENOMIC DNA]</scope>
    <source>
        <strain evidence="1 2">FP15055 ss-10</strain>
    </source>
</reference>
<dbReference type="EMBL" id="KN880898">
    <property type="protein sequence ID" value="KIY61654.1"/>
    <property type="molecule type" value="Genomic_DNA"/>
</dbReference>
<dbReference type="Proteomes" id="UP000054007">
    <property type="component" value="Unassembled WGS sequence"/>
</dbReference>
<organism evidence="1 2">
    <name type="scientific">Cylindrobasidium torrendii FP15055 ss-10</name>
    <dbReference type="NCBI Taxonomy" id="1314674"/>
    <lineage>
        <taxon>Eukaryota</taxon>
        <taxon>Fungi</taxon>
        <taxon>Dikarya</taxon>
        <taxon>Basidiomycota</taxon>
        <taxon>Agaricomycotina</taxon>
        <taxon>Agaricomycetes</taxon>
        <taxon>Agaricomycetidae</taxon>
        <taxon>Agaricales</taxon>
        <taxon>Marasmiineae</taxon>
        <taxon>Physalacriaceae</taxon>
        <taxon>Cylindrobasidium</taxon>
    </lineage>
</organism>
<dbReference type="AlphaFoldDB" id="A0A0D7AUX1"/>
<proteinExistence type="predicted"/>
<keyword evidence="2" id="KW-1185">Reference proteome</keyword>
<sequence length="231" mass="25454">MSSHAANASQASTPAPLPVRPAVTPLIPVPLFRQVELLIAREVRLLLATGDVPGIFHSSSAHPVARQLNVGESFYLFRPPSEEPTANWAPMLYPLARLLGLIVERQLVSELSTMSRRCLPFLAEALGYWLYDAGVPRAVLGLSPEEGAGMRSLASHFSREAQPADDVVHAAQDPIRMYHPFAQVVPFRCALFVSRDLSVSAEYLLEVTEIQYDLNLLESEVTLWLAQAMEP</sequence>
<accession>A0A0D7AUX1</accession>
<evidence type="ECO:0000313" key="2">
    <source>
        <dbReference type="Proteomes" id="UP000054007"/>
    </source>
</evidence>
<evidence type="ECO:0000313" key="1">
    <source>
        <dbReference type="EMBL" id="KIY61654.1"/>
    </source>
</evidence>